<sequence length="301" mass="33325">MRYHVQHVTEYDYDHTVTLSQQLLHLTPRDSAYQQCLYHQIRISPAPSESAEHADFFGNQSRCFAIYAPHEALRVSAEFSVQLSARPTMDSLPASTPWTVLRDMLQEQASQHLEACAYLYGSPKVPCSPALADYASLAFTPDRPILDASLALTQQIYHDFEYDADATDVSTPLHEVLHNKRGVCQDFAHLMAGCLRSLGLACRYVSGYILTNRDAGQPALIGADASHAWVSVYCPQYGWVDFDPTNNCLVQHEHVTMAWGRDYTDVSPMRGVVLGGGGQRLKVSVTVTAIGDRAPAVQLPL</sequence>
<dbReference type="SMART" id="SM00460">
    <property type="entry name" value="TGc"/>
    <property type="match status" value="1"/>
</dbReference>
<evidence type="ECO:0000313" key="3">
    <source>
        <dbReference type="Proteomes" id="UP000275137"/>
    </source>
</evidence>
<dbReference type="Pfam" id="PF08379">
    <property type="entry name" value="Bact_transglu_N"/>
    <property type="match status" value="1"/>
</dbReference>
<dbReference type="InterPro" id="IPR002931">
    <property type="entry name" value="Transglutaminase-like"/>
</dbReference>
<evidence type="ECO:0000313" key="2">
    <source>
        <dbReference type="EMBL" id="ROH86395.1"/>
    </source>
</evidence>
<dbReference type="EMBL" id="RJVP01000003">
    <property type="protein sequence ID" value="ROH86395.1"/>
    <property type="molecule type" value="Genomic_DNA"/>
</dbReference>
<dbReference type="InterPro" id="IPR038765">
    <property type="entry name" value="Papain-like_cys_pep_sf"/>
</dbReference>
<dbReference type="PANTHER" id="PTHR33490:SF7">
    <property type="entry name" value="BLR2979 PROTEIN"/>
    <property type="match status" value="1"/>
</dbReference>
<comment type="caution">
    <text evidence="2">The sequence shown here is derived from an EMBL/GenBank/DDBJ whole genome shotgun (WGS) entry which is preliminary data.</text>
</comment>
<dbReference type="AlphaFoldDB" id="A0A3N0V110"/>
<dbReference type="InterPro" id="IPR013589">
    <property type="entry name" value="Bac_transglu_N"/>
</dbReference>
<evidence type="ECO:0000259" key="1">
    <source>
        <dbReference type="SMART" id="SM00460"/>
    </source>
</evidence>
<dbReference type="SUPFAM" id="SSF54001">
    <property type="entry name" value="Cysteine proteinases"/>
    <property type="match status" value="1"/>
</dbReference>
<dbReference type="Proteomes" id="UP000275137">
    <property type="component" value="Unassembled WGS sequence"/>
</dbReference>
<protein>
    <submittedName>
        <fullName evidence="2">Transglutaminase family protein</fullName>
    </submittedName>
</protein>
<accession>A0A3N0V110</accession>
<keyword evidence="3" id="KW-1185">Reference proteome</keyword>
<dbReference type="Pfam" id="PF01841">
    <property type="entry name" value="Transglut_core"/>
    <property type="match status" value="1"/>
</dbReference>
<reference evidence="2 3" key="1">
    <citation type="submission" date="2018-10" db="EMBL/GenBank/DDBJ databases">
        <authorList>
            <person name="Chen W.-M."/>
        </authorList>
    </citation>
    <scope>NUCLEOTIDE SEQUENCE [LARGE SCALE GENOMIC DNA]</scope>
    <source>
        <strain evidence="2 3">H-5</strain>
    </source>
</reference>
<feature type="domain" description="Transglutaminase-like" evidence="1">
    <location>
        <begin position="176"/>
        <end position="246"/>
    </location>
</feature>
<organism evidence="2 3">
    <name type="scientific">Pseudomethylobacillus aquaticus</name>
    <dbReference type="NCBI Taxonomy" id="2676064"/>
    <lineage>
        <taxon>Bacteria</taxon>
        <taxon>Pseudomonadati</taxon>
        <taxon>Pseudomonadota</taxon>
        <taxon>Betaproteobacteria</taxon>
        <taxon>Nitrosomonadales</taxon>
        <taxon>Methylophilaceae</taxon>
        <taxon>Pseudomethylobacillus</taxon>
    </lineage>
</organism>
<dbReference type="Gene3D" id="3.10.620.30">
    <property type="match status" value="1"/>
</dbReference>
<gene>
    <name evidence="2" type="ORF">ED236_07625</name>
</gene>
<dbReference type="PANTHER" id="PTHR33490">
    <property type="entry name" value="BLR5614 PROTEIN-RELATED"/>
    <property type="match status" value="1"/>
</dbReference>
<proteinExistence type="predicted"/>
<name>A0A3N0V110_9PROT</name>